<sequence length="264" mass="28113">LPASSTFVPVSRFSEYKACPDASAEGKLCEPGAVAFNGDGRNLSSQVLACPPRSCISNPSACTASSRFDIGGLQACPMNTSAEVGTVFELPFVVFDAYNQTAQAERLVEIADPCRSSAGSFYCDGRCFEVNCSLLDQLQGPEERAPRLRLLFFQEKPPGNETLKQLPYGWEDAIPVVGSGSVGQPSSSNGGRRRLLQYDDDGAETSLDGRVLNIAYGYSARDPGLEGIAWSNPSVAPCSSDGVRECGVTASDSQVKISLQKFVE</sequence>
<dbReference type="EMBL" id="MU071811">
    <property type="protein sequence ID" value="KAF5825855.1"/>
    <property type="molecule type" value="Genomic_DNA"/>
</dbReference>
<organism evidence="1 2">
    <name type="scientific">Dunaliella salina</name>
    <name type="common">Green alga</name>
    <name type="synonym">Protococcus salinus</name>
    <dbReference type="NCBI Taxonomy" id="3046"/>
    <lineage>
        <taxon>Eukaryota</taxon>
        <taxon>Viridiplantae</taxon>
        <taxon>Chlorophyta</taxon>
        <taxon>core chlorophytes</taxon>
        <taxon>Chlorophyceae</taxon>
        <taxon>CS clade</taxon>
        <taxon>Chlamydomonadales</taxon>
        <taxon>Dunaliellaceae</taxon>
        <taxon>Dunaliella</taxon>
    </lineage>
</organism>
<protein>
    <submittedName>
        <fullName evidence="1">Uncharacterized protein</fullName>
    </submittedName>
</protein>
<comment type="caution">
    <text evidence="1">The sequence shown here is derived from an EMBL/GenBank/DDBJ whole genome shotgun (WGS) entry which is preliminary data.</text>
</comment>
<gene>
    <name evidence="1" type="ORF">DUNSADRAFT_6332</name>
</gene>
<reference evidence="1" key="1">
    <citation type="submission" date="2017-08" db="EMBL/GenBank/DDBJ databases">
        <authorList>
            <person name="Polle J.E."/>
            <person name="Barry K."/>
            <person name="Cushman J."/>
            <person name="Schmutz J."/>
            <person name="Tran D."/>
            <person name="Hathwaick L.T."/>
            <person name="Yim W.C."/>
            <person name="Jenkins J."/>
            <person name="Mckie-Krisberg Z.M."/>
            <person name="Prochnik S."/>
            <person name="Lindquist E."/>
            <person name="Dockter R.B."/>
            <person name="Adam C."/>
            <person name="Molina H."/>
            <person name="Bunkerborg J."/>
            <person name="Jin E."/>
            <person name="Buchheim M."/>
            <person name="Magnuson J."/>
        </authorList>
    </citation>
    <scope>NUCLEOTIDE SEQUENCE</scope>
    <source>
        <strain evidence="1">CCAP 19/18</strain>
    </source>
</reference>
<dbReference type="Proteomes" id="UP000815325">
    <property type="component" value="Unassembled WGS sequence"/>
</dbReference>
<evidence type="ECO:0000313" key="1">
    <source>
        <dbReference type="EMBL" id="KAF5825855.1"/>
    </source>
</evidence>
<name>A0ABQ7FTT4_DUNSA</name>
<feature type="non-terminal residue" evidence="1">
    <location>
        <position position="1"/>
    </location>
</feature>
<proteinExistence type="predicted"/>
<evidence type="ECO:0000313" key="2">
    <source>
        <dbReference type="Proteomes" id="UP000815325"/>
    </source>
</evidence>
<accession>A0ABQ7FTT4</accession>
<keyword evidence="2" id="KW-1185">Reference proteome</keyword>